<evidence type="ECO:0000259" key="4">
    <source>
        <dbReference type="Pfam" id="PF20696"/>
    </source>
</evidence>
<dbReference type="NCBIfam" id="TIGR03701">
    <property type="entry name" value="mena_SCO4490"/>
    <property type="match status" value="1"/>
</dbReference>
<feature type="domain" description="3-octaprenyl-4-hydroxybenzoate carboxy-lyase-like C-terminal" evidence="4">
    <location>
        <begin position="320"/>
        <end position="443"/>
    </location>
</feature>
<dbReference type="GO" id="GO:0008694">
    <property type="term" value="F:4-hydroxy-3-polyprenylbenzoate decarboxylase activity"/>
    <property type="evidence" value="ECO:0007669"/>
    <property type="project" value="TreeGrafter"/>
</dbReference>
<dbReference type="InterPro" id="IPR022390">
    <property type="entry name" value="HBDC"/>
</dbReference>
<evidence type="ECO:0000256" key="1">
    <source>
        <dbReference type="ARBA" id="ARBA00010021"/>
    </source>
</evidence>
<evidence type="ECO:0000259" key="2">
    <source>
        <dbReference type="Pfam" id="PF01977"/>
    </source>
</evidence>
<comment type="caution">
    <text evidence="5">The sequence shown here is derived from an EMBL/GenBank/DDBJ whole genome shotgun (WGS) entry which is preliminary data.</text>
</comment>
<gene>
    <name evidence="5" type="ORF">COV74_04750</name>
</gene>
<dbReference type="Pfam" id="PF01977">
    <property type="entry name" value="UbiD"/>
    <property type="match status" value="1"/>
</dbReference>
<proteinExistence type="inferred from homology"/>
<dbReference type="Gene3D" id="3.40.1670.10">
    <property type="entry name" value="UbiD C-terminal domain-like"/>
    <property type="match status" value="1"/>
</dbReference>
<feature type="domain" description="3-octaprenyl-4-hydroxybenzoate carboxy-lyase-like Rift-related" evidence="2">
    <location>
        <begin position="119"/>
        <end position="315"/>
    </location>
</feature>
<evidence type="ECO:0000259" key="3">
    <source>
        <dbReference type="Pfam" id="PF20695"/>
    </source>
</evidence>
<evidence type="ECO:0000313" key="5">
    <source>
        <dbReference type="EMBL" id="PIQ86489.1"/>
    </source>
</evidence>
<sequence>MAHKNLIDFIRLLKNHGELREIEAPVDPVLEITEIYDRVIKQEGPALLFKNVKGSQMPLVINLFGSTKRMNLLLGVNSTEEIAERIHSFLDMKAPESLLDKVKMIPKLGELSALAPKTVRAGACQETVLTDGPMIDRLPVIQCWPKDGGKFITFPMVITRDPETKRRNVGLYRMHVYDNQTTGMHWQIHKDGAEHYRRLKPGEKLEVAVVLGCDPILLFSAACPLPFGVDEFMLAGFLRKSPVELVKCKTIDLEVPAEAEIILEGYVVKGEERLEGPFGDHTGFYSRAKNFPVFHVKTMTMRRNPTYLTTVVGRPPQEDCYMGKAIERIFLPILKKTLPEIVDMNLPWEGVFHNCLIVSIRKSYPGHAQKVMSAIWGLGMMSLTKSIFVFDEDCNVQDLKEVAWRAFGNVDPKRDMIFAEGPVDELDHSASKDFVGSKVGFDCTRKDEREGMQREWPEDMVMDENIQKMVSQRWKEYGF</sequence>
<dbReference type="PANTHER" id="PTHR30108">
    <property type="entry name" value="3-OCTAPRENYL-4-HYDROXYBENZOATE CARBOXY-LYASE-RELATED"/>
    <property type="match status" value="1"/>
</dbReference>
<dbReference type="InterPro" id="IPR002830">
    <property type="entry name" value="UbiD"/>
</dbReference>
<feature type="domain" description="3-octaprenyl-4-hydroxybenzoate carboxy-lyase-like N-terminal" evidence="3">
    <location>
        <begin position="10"/>
        <end position="85"/>
    </location>
</feature>
<dbReference type="Pfam" id="PF20695">
    <property type="entry name" value="UbiD_N"/>
    <property type="match status" value="1"/>
</dbReference>
<name>A0A2H0LPX8_9BACT</name>
<accession>A0A2H0LPX8</accession>
<dbReference type="GO" id="GO:0006744">
    <property type="term" value="P:ubiquinone biosynthetic process"/>
    <property type="evidence" value="ECO:0007669"/>
    <property type="project" value="TreeGrafter"/>
</dbReference>
<dbReference type="PANTHER" id="PTHR30108:SF17">
    <property type="entry name" value="FERULIC ACID DECARBOXYLASE 1"/>
    <property type="match status" value="1"/>
</dbReference>
<organism evidence="5 6">
    <name type="scientific">Candidatus Abzuiibacterium crystallinum</name>
    <dbReference type="NCBI Taxonomy" id="1974748"/>
    <lineage>
        <taxon>Bacteria</taxon>
        <taxon>Pseudomonadati</taxon>
        <taxon>Candidatus Omnitrophota</taxon>
        <taxon>Candidatus Abzuiibacterium</taxon>
    </lineage>
</organism>
<dbReference type="Proteomes" id="UP000230859">
    <property type="component" value="Unassembled WGS sequence"/>
</dbReference>
<dbReference type="SUPFAM" id="SSF50475">
    <property type="entry name" value="FMN-binding split barrel"/>
    <property type="match status" value="1"/>
</dbReference>
<dbReference type="NCBIfam" id="TIGR00148">
    <property type="entry name" value="UbiD family decarboxylase"/>
    <property type="match status" value="1"/>
</dbReference>
<dbReference type="Pfam" id="PF20696">
    <property type="entry name" value="UbiD_C"/>
    <property type="match status" value="1"/>
</dbReference>
<dbReference type="InterPro" id="IPR049383">
    <property type="entry name" value="UbiD-like_N"/>
</dbReference>
<dbReference type="InterPro" id="IPR049381">
    <property type="entry name" value="UbiD-like_C"/>
</dbReference>
<reference evidence="5 6" key="1">
    <citation type="submission" date="2017-09" db="EMBL/GenBank/DDBJ databases">
        <title>Depth-based differentiation of microbial function through sediment-hosted aquifers and enrichment of novel symbionts in the deep terrestrial subsurface.</title>
        <authorList>
            <person name="Probst A.J."/>
            <person name="Ladd B."/>
            <person name="Jarett J.K."/>
            <person name="Geller-Mcgrath D.E."/>
            <person name="Sieber C.M."/>
            <person name="Emerson J.B."/>
            <person name="Anantharaman K."/>
            <person name="Thomas B.C."/>
            <person name="Malmstrom R."/>
            <person name="Stieglmeier M."/>
            <person name="Klingl A."/>
            <person name="Woyke T."/>
            <person name="Ryan C.M."/>
            <person name="Banfield J.F."/>
        </authorList>
    </citation>
    <scope>NUCLEOTIDE SEQUENCE [LARGE SCALE GENOMIC DNA]</scope>
    <source>
        <strain evidence="5">CG11_big_fil_rev_8_21_14_0_20_45_26</strain>
    </source>
</reference>
<dbReference type="GO" id="GO:0005829">
    <property type="term" value="C:cytosol"/>
    <property type="evidence" value="ECO:0007669"/>
    <property type="project" value="TreeGrafter"/>
</dbReference>
<comment type="similarity">
    <text evidence="1">Belongs to the UbiD family.</text>
</comment>
<evidence type="ECO:0000313" key="6">
    <source>
        <dbReference type="Proteomes" id="UP000230859"/>
    </source>
</evidence>
<dbReference type="SUPFAM" id="SSF143968">
    <property type="entry name" value="UbiD C-terminal domain-like"/>
    <property type="match status" value="1"/>
</dbReference>
<protein>
    <submittedName>
        <fullName evidence="5">Menaquinone biosynthesis decarboxylase</fullName>
    </submittedName>
</protein>
<dbReference type="AlphaFoldDB" id="A0A2H0LPX8"/>
<dbReference type="InterPro" id="IPR048304">
    <property type="entry name" value="UbiD_Rift_dom"/>
</dbReference>
<dbReference type="EMBL" id="PCVY01000043">
    <property type="protein sequence ID" value="PIQ86489.1"/>
    <property type="molecule type" value="Genomic_DNA"/>
</dbReference>